<dbReference type="GeneID" id="73290560"/>
<evidence type="ECO:0000313" key="2">
    <source>
        <dbReference type="EMBL" id="UTF52298.1"/>
    </source>
</evidence>
<name>A0A9E7N8E9_9EURY</name>
<dbReference type="InterPro" id="IPR036390">
    <property type="entry name" value="WH_DNA-bd_sf"/>
</dbReference>
<keyword evidence="3" id="KW-1185">Reference proteome</keyword>
<proteinExistence type="predicted"/>
<evidence type="ECO:0000313" key="3">
    <source>
        <dbReference type="Proteomes" id="UP001056855"/>
    </source>
</evidence>
<evidence type="ECO:0000259" key="1">
    <source>
        <dbReference type="Pfam" id="PF24035"/>
    </source>
</evidence>
<reference evidence="2" key="1">
    <citation type="submission" date="2022-06" db="EMBL/GenBank/DDBJ databases">
        <title>Diverse halophilic archaea isolated from saline environments.</title>
        <authorList>
            <person name="Cui H.-L."/>
        </authorList>
    </citation>
    <scope>NUCLEOTIDE SEQUENCE</scope>
    <source>
        <strain evidence="2">WLHS1</strain>
    </source>
</reference>
<dbReference type="Proteomes" id="UP001056855">
    <property type="component" value="Chromosome"/>
</dbReference>
<dbReference type="AlphaFoldDB" id="A0A9E7N8E9"/>
<dbReference type="InterPro" id="IPR036388">
    <property type="entry name" value="WH-like_DNA-bd_sf"/>
</dbReference>
<dbReference type="EMBL" id="CP100355">
    <property type="protein sequence ID" value="UTF52298.1"/>
    <property type="molecule type" value="Genomic_DNA"/>
</dbReference>
<accession>A0A9E7N8E9</accession>
<dbReference type="Pfam" id="PF24035">
    <property type="entry name" value="DUF7344"/>
    <property type="match status" value="1"/>
</dbReference>
<protein>
    <recommendedName>
        <fullName evidence="1">DUF7344 domain-containing protein</fullName>
    </recommendedName>
</protein>
<dbReference type="KEGG" id="sawl:NGM29_10900"/>
<sequence>MSNREKGSTARACYTAPSLDLVFELLASRRRRQALYYLSEQSDGVASVDEIADYVHTNDDRSDCSADGRSEIAAGLRHVHLPKLEDAGVVDHDARSQTVRYWSQPSLEEWLEHAYHKESVQ</sequence>
<dbReference type="RefSeq" id="WP_254156167.1">
    <property type="nucleotide sequence ID" value="NZ_CP100355.1"/>
</dbReference>
<gene>
    <name evidence="2" type="ORF">NGM29_10900</name>
</gene>
<feature type="domain" description="DUF7344" evidence="1">
    <location>
        <begin position="23"/>
        <end position="100"/>
    </location>
</feature>
<dbReference type="SUPFAM" id="SSF46785">
    <property type="entry name" value="Winged helix' DNA-binding domain"/>
    <property type="match status" value="1"/>
</dbReference>
<dbReference type="Gene3D" id="1.10.10.10">
    <property type="entry name" value="Winged helix-like DNA-binding domain superfamily/Winged helix DNA-binding domain"/>
    <property type="match status" value="1"/>
</dbReference>
<dbReference type="InterPro" id="IPR055768">
    <property type="entry name" value="DUF7344"/>
</dbReference>
<organism evidence="2 3">
    <name type="scientific">Natronosalvus rutilus</name>
    <dbReference type="NCBI Taxonomy" id="2953753"/>
    <lineage>
        <taxon>Archaea</taxon>
        <taxon>Methanobacteriati</taxon>
        <taxon>Methanobacteriota</taxon>
        <taxon>Stenosarchaea group</taxon>
        <taxon>Halobacteria</taxon>
        <taxon>Halobacteriales</taxon>
        <taxon>Natrialbaceae</taxon>
        <taxon>Natronosalvus</taxon>
    </lineage>
</organism>